<feature type="region of interest" description="Disordered" evidence="1">
    <location>
        <begin position="15"/>
        <end position="52"/>
    </location>
</feature>
<gene>
    <name evidence="2" type="ORF">PPERSA_09613</name>
</gene>
<evidence type="ECO:0000313" key="2">
    <source>
        <dbReference type="EMBL" id="KRX01007.1"/>
    </source>
</evidence>
<reference evidence="2 3" key="1">
    <citation type="journal article" date="2015" name="Sci. Rep.">
        <title>Genome of the facultative scuticociliatosis pathogen Pseudocohnilembus persalinus provides insight into its virulence through horizontal gene transfer.</title>
        <authorList>
            <person name="Xiong J."/>
            <person name="Wang G."/>
            <person name="Cheng J."/>
            <person name="Tian M."/>
            <person name="Pan X."/>
            <person name="Warren A."/>
            <person name="Jiang C."/>
            <person name="Yuan D."/>
            <person name="Miao W."/>
        </authorList>
    </citation>
    <scope>NUCLEOTIDE SEQUENCE [LARGE SCALE GENOMIC DNA]</scope>
    <source>
        <strain evidence="2">36N120E</strain>
    </source>
</reference>
<evidence type="ECO:0000256" key="1">
    <source>
        <dbReference type="SAM" id="MobiDB-lite"/>
    </source>
</evidence>
<sequence>MKSSQNQNIIYNYFKENDEKIQNQDKKAENQQENNNELLDKKENNNIDKNGEETKKCENTVIKGKITLKYNHYTEVMEIQDNQLKVIDIDERFFFSDVYKGNFIILLKNYPFDPKDKEIYEYNRKTHKFENLIDGKTYQLYIQEDEIEEEKARKKLRLFKEVHLTQMHDQIEFIRENNKIPCIIDNDDKSYIFFKYKGNIIDINDMKLREQMGKQTHEESLEEARVSILWALKSGYTCVILFDRKIVNINEFFKGAKYYVPEILFNPKKVKEPEFYKAHILKKDEDVDWDGNKGNFKPHKDFTMALLFSNKDEKTLELIEQNTGLDNDTLRVISINPELQKKFGDQNGQPFQQNNQCQVINNSDKTGSYYEYISKAYELR</sequence>
<keyword evidence="3" id="KW-1185">Reference proteome</keyword>
<dbReference type="EMBL" id="LDAU01000180">
    <property type="protein sequence ID" value="KRX01007.1"/>
    <property type="molecule type" value="Genomic_DNA"/>
</dbReference>
<name>A0A0V0QFM1_PSEPJ</name>
<proteinExistence type="predicted"/>
<accession>A0A0V0QFM1</accession>
<feature type="compositionally biased region" description="Basic and acidic residues" evidence="1">
    <location>
        <begin position="15"/>
        <end position="30"/>
    </location>
</feature>
<organism evidence="2 3">
    <name type="scientific">Pseudocohnilembus persalinus</name>
    <name type="common">Ciliate</name>
    <dbReference type="NCBI Taxonomy" id="266149"/>
    <lineage>
        <taxon>Eukaryota</taxon>
        <taxon>Sar</taxon>
        <taxon>Alveolata</taxon>
        <taxon>Ciliophora</taxon>
        <taxon>Intramacronucleata</taxon>
        <taxon>Oligohymenophorea</taxon>
        <taxon>Scuticociliatia</taxon>
        <taxon>Philasterida</taxon>
        <taxon>Pseudocohnilembidae</taxon>
        <taxon>Pseudocohnilembus</taxon>
    </lineage>
</organism>
<protein>
    <submittedName>
        <fullName evidence="2">Uncharacterized protein</fullName>
    </submittedName>
</protein>
<dbReference type="OrthoDB" id="426293at2759"/>
<dbReference type="Proteomes" id="UP000054937">
    <property type="component" value="Unassembled WGS sequence"/>
</dbReference>
<feature type="compositionally biased region" description="Basic and acidic residues" evidence="1">
    <location>
        <begin position="38"/>
        <end position="52"/>
    </location>
</feature>
<comment type="caution">
    <text evidence="2">The sequence shown here is derived from an EMBL/GenBank/DDBJ whole genome shotgun (WGS) entry which is preliminary data.</text>
</comment>
<evidence type="ECO:0000313" key="3">
    <source>
        <dbReference type="Proteomes" id="UP000054937"/>
    </source>
</evidence>
<dbReference type="InParanoid" id="A0A0V0QFM1"/>
<dbReference type="AlphaFoldDB" id="A0A0V0QFM1"/>